<evidence type="ECO:0000256" key="7">
    <source>
        <dbReference type="ARBA" id="ARBA00023136"/>
    </source>
</evidence>
<gene>
    <name evidence="14" type="ORF">ACFFGT_08565</name>
</gene>
<evidence type="ECO:0000256" key="12">
    <source>
        <dbReference type="ARBA" id="ARBA00025324"/>
    </source>
</evidence>
<keyword evidence="8" id="KW-0012">Acyltransferase</keyword>
<keyword evidence="15" id="KW-1185">Reference proteome</keyword>
<comment type="caution">
    <text evidence="14">The sequence shown here is derived from an EMBL/GenBank/DDBJ whole genome shotgun (WGS) entry which is preliminary data.</text>
</comment>
<keyword evidence="2" id="KW-1003">Cell membrane</keyword>
<organism evidence="14 15">
    <name type="scientific">Mucilaginibacter angelicae</name>
    <dbReference type="NCBI Taxonomy" id="869718"/>
    <lineage>
        <taxon>Bacteria</taxon>
        <taxon>Pseudomonadati</taxon>
        <taxon>Bacteroidota</taxon>
        <taxon>Sphingobacteriia</taxon>
        <taxon>Sphingobacteriales</taxon>
        <taxon>Sphingobacteriaceae</taxon>
        <taxon>Mucilaginibacter</taxon>
    </lineage>
</organism>
<sequence>MNQLINFFWTILGFAAVLVYWVSAGLSAWFYIFIVLSIIPAFLSQKIFAGLQLSNSTELYERLGVRFIRKFVQQGDIANRLVRKNDPAYQVIRIKANPEGYLKTIMMYERYHFICLIFFLLTSGMALVEGRYIQALIIMISNMFYNFYPILLQQYNRIRILRSSKKFKNPIS</sequence>
<accession>A0ABV6L458</accession>
<evidence type="ECO:0000313" key="14">
    <source>
        <dbReference type="EMBL" id="MFC0514249.1"/>
    </source>
</evidence>
<comment type="function">
    <text evidence="12">Catalyzes the acylation of glycosyl-4,4'-diaponeurosporenoate, i.e. the esterification of glucose at the C6'' position with the carboxyl group of the C(15) fatty acid 12-methyltetradecanoic acid, to yield staphyloxanthin. This is the last step in the biosynthesis of this orange pigment, present in most staphylococci strains.</text>
</comment>
<comment type="subcellular location">
    <subcellularLocation>
        <location evidence="1">Cell membrane</location>
        <topology evidence="1">Single-pass membrane protein</topology>
    </subcellularLocation>
</comment>
<keyword evidence="4 13" id="KW-0812">Transmembrane</keyword>
<dbReference type="InterPro" id="IPR044021">
    <property type="entry name" value="CrtO"/>
</dbReference>
<protein>
    <recommendedName>
        <fullName evidence="11">Glycosyl-4,4'-diaponeurosporenoate acyltransferase</fullName>
    </recommendedName>
</protein>
<evidence type="ECO:0000256" key="13">
    <source>
        <dbReference type="SAM" id="Phobius"/>
    </source>
</evidence>
<name>A0ABV6L458_9SPHI</name>
<proteinExistence type="inferred from homology"/>
<evidence type="ECO:0000256" key="3">
    <source>
        <dbReference type="ARBA" id="ARBA00022679"/>
    </source>
</evidence>
<evidence type="ECO:0000256" key="8">
    <source>
        <dbReference type="ARBA" id="ARBA00023315"/>
    </source>
</evidence>
<evidence type="ECO:0000256" key="2">
    <source>
        <dbReference type="ARBA" id="ARBA00022475"/>
    </source>
</evidence>
<keyword evidence="3" id="KW-0808">Transferase</keyword>
<dbReference type="Pfam" id="PF18927">
    <property type="entry name" value="CrtO"/>
    <property type="match status" value="1"/>
</dbReference>
<dbReference type="EMBL" id="JBHLTS010000020">
    <property type="protein sequence ID" value="MFC0514249.1"/>
    <property type="molecule type" value="Genomic_DNA"/>
</dbReference>
<dbReference type="RefSeq" id="WP_377022102.1">
    <property type="nucleotide sequence ID" value="NZ_JBHLTS010000020.1"/>
</dbReference>
<feature type="transmembrane region" description="Helical" evidence="13">
    <location>
        <begin position="133"/>
        <end position="152"/>
    </location>
</feature>
<comment type="pathway">
    <text evidence="9">Carotenoid biosynthesis; staphyloxanthin biosynthesis; staphyloxanthin from farnesyl diphosphate: step 5/5.</text>
</comment>
<evidence type="ECO:0000313" key="15">
    <source>
        <dbReference type="Proteomes" id="UP001589828"/>
    </source>
</evidence>
<feature type="transmembrane region" description="Helical" evidence="13">
    <location>
        <begin position="29"/>
        <end position="49"/>
    </location>
</feature>
<evidence type="ECO:0000256" key="5">
    <source>
        <dbReference type="ARBA" id="ARBA00022729"/>
    </source>
</evidence>
<keyword evidence="5" id="KW-0732">Signal</keyword>
<feature type="transmembrane region" description="Helical" evidence="13">
    <location>
        <begin position="111"/>
        <end position="127"/>
    </location>
</feature>
<evidence type="ECO:0000256" key="11">
    <source>
        <dbReference type="ARBA" id="ARBA00023667"/>
    </source>
</evidence>
<evidence type="ECO:0000256" key="6">
    <source>
        <dbReference type="ARBA" id="ARBA00022989"/>
    </source>
</evidence>
<keyword evidence="7 13" id="KW-0472">Membrane</keyword>
<reference evidence="14 15" key="1">
    <citation type="submission" date="2024-09" db="EMBL/GenBank/DDBJ databases">
        <authorList>
            <person name="Sun Q."/>
            <person name="Mori K."/>
        </authorList>
    </citation>
    <scope>NUCLEOTIDE SEQUENCE [LARGE SCALE GENOMIC DNA]</scope>
    <source>
        <strain evidence="14 15">NCAIM B.02415</strain>
    </source>
</reference>
<evidence type="ECO:0000256" key="9">
    <source>
        <dbReference type="ARBA" id="ARBA00023588"/>
    </source>
</evidence>
<evidence type="ECO:0000256" key="4">
    <source>
        <dbReference type="ARBA" id="ARBA00022692"/>
    </source>
</evidence>
<keyword evidence="6 13" id="KW-1133">Transmembrane helix</keyword>
<comment type="similarity">
    <text evidence="10">Belongs to the acyltransferase CrtO family.</text>
</comment>
<evidence type="ECO:0000256" key="10">
    <source>
        <dbReference type="ARBA" id="ARBA00023603"/>
    </source>
</evidence>
<dbReference type="Proteomes" id="UP001589828">
    <property type="component" value="Unassembled WGS sequence"/>
</dbReference>
<feature type="transmembrane region" description="Helical" evidence="13">
    <location>
        <begin position="7"/>
        <end position="23"/>
    </location>
</feature>
<evidence type="ECO:0000256" key="1">
    <source>
        <dbReference type="ARBA" id="ARBA00004162"/>
    </source>
</evidence>